<dbReference type="NCBIfam" id="TIGR03086">
    <property type="entry name" value="TIGR03086 family metal-binding protein"/>
    <property type="match status" value="1"/>
</dbReference>
<dbReference type="Proteomes" id="UP000321328">
    <property type="component" value="Unassembled WGS sequence"/>
</dbReference>
<protein>
    <submittedName>
        <fullName evidence="3">TIGR03086 family protein</fullName>
    </submittedName>
</protein>
<evidence type="ECO:0000313" key="3">
    <source>
        <dbReference type="EMBL" id="GEL16857.1"/>
    </source>
</evidence>
<keyword evidence="4" id="KW-1185">Reference proteome</keyword>
<dbReference type="InterPro" id="IPR017520">
    <property type="entry name" value="CHP03086"/>
</dbReference>
<dbReference type="Pfam" id="PF11716">
    <property type="entry name" value="MDMPI_N"/>
    <property type="match status" value="1"/>
</dbReference>
<name>A0A511CWK9_9PSEU</name>
<evidence type="ECO:0000256" key="1">
    <source>
        <dbReference type="SAM" id="MobiDB-lite"/>
    </source>
</evidence>
<dbReference type="InterPro" id="IPR024344">
    <property type="entry name" value="MDMPI_metal-binding"/>
</dbReference>
<sequence length="217" mass="22902">MSRSYKTGAAGGGQARGMDRTDHLRQSVDLAVATIRATPVERYADPSPCADFTVRLLVNHLAFGLLLAERSATREPWDKTWSFDDDAPFLRGLPVEQWAQACARQGERTAAAWADPAAWDGDSHMGGTPMPAAAIGSLMTAEFVLHAWDVAAATGRELQVPAGLAAAVLDGVAGIAPMGRDGGWFGPEVPVPAEAPVFERALGLSGRNPSWRAPVSA</sequence>
<dbReference type="SUPFAM" id="SSF109854">
    <property type="entry name" value="DinB/YfiT-like putative metalloenzymes"/>
    <property type="match status" value="1"/>
</dbReference>
<dbReference type="Gene3D" id="1.20.120.450">
    <property type="entry name" value="dinb family like domain"/>
    <property type="match status" value="1"/>
</dbReference>
<dbReference type="EMBL" id="BJVI01000004">
    <property type="protein sequence ID" value="GEL16857.1"/>
    <property type="molecule type" value="Genomic_DNA"/>
</dbReference>
<feature type="region of interest" description="Disordered" evidence="1">
    <location>
        <begin position="1"/>
        <end position="21"/>
    </location>
</feature>
<accession>A0A511CWK9</accession>
<dbReference type="InterPro" id="IPR034660">
    <property type="entry name" value="DinB/YfiT-like"/>
</dbReference>
<feature type="domain" description="Mycothiol-dependent maleylpyruvate isomerase metal-binding" evidence="2">
    <location>
        <begin position="26"/>
        <end position="151"/>
    </location>
</feature>
<dbReference type="InterPro" id="IPR017517">
    <property type="entry name" value="Maleyloyr_isom"/>
</dbReference>
<dbReference type="STRING" id="1123024.GCA_000423625_02272"/>
<proteinExistence type="predicted"/>
<comment type="caution">
    <text evidence="3">The sequence shown here is derived from an EMBL/GenBank/DDBJ whole genome shotgun (WGS) entry which is preliminary data.</text>
</comment>
<dbReference type="NCBIfam" id="TIGR03083">
    <property type="entry name" value="maleylpyruvate isomerase family mycothiol-dependent enzyme"/>
    <property type="match status" value="1"/>
</dbReference>
<dbReference type="GO" id="GO:0046872">
    <property type="term" value="F:metal ion binding"/>
    <property type="evidence" value="ECO:0007669"/>
    <property type="project" value="InterPro"/>
</dbReference>
<gene>
    <name evidence="3" type="ORF">PA7_06940</name>
</gene>
<evidence type="ECO:0000259" key="2">
    <source>
        <dbReference type="Pfam" id="PF11716"/>
    </source>
</evidence>
<reference evidence="3 4" key="1">
    <citation type="submission" date="2019-07" db="EMBL/GenBank/DDBJ databases">
        <title>Whole genome shotgun sequence of Pseudonocardia asaccharolytica NBRC 16224.</title>
        <authorList>
            <person name="Hosoyama A."/>
            <person name="Uohara A."/>
            <person name="Ohji S."/>
            <person name="Ichikawa N."/>
        </authorList>
    </citation>
    <scope>NUCLEOTIDE SEQUENCE [LARGE SCALE GENOMIC DNA]</scope>
    <source>
        <strain evidence="3 4">NBRC 16224</strain>
    </source>
</reference>
<evidence type="ECO:0000313" key="4">
    <source>
        <dbReference type="Proteomes" id="UP000321328"/>
    </source>
</evidence>
<dbReference type="AlphaFoldDB" id="A0A511CWK9"/>
<organism evidence="3 4">
    <name type="scientific">Pseudonocardia asaccharolytica DSM 44247 = NBRC 16224</name>
    <dbReference type="NCBI Taxonomy" id="1123024"/>
    <lineage>
        <taxon>Bacteria</taxon>
        <taxon>Bacillati</taxon>
        <taxon>Actinomycetota</taxon>
        <taxon>Actinomycetes</taxon>
        <taxon>Pseudonocardiales</taxon>
        <taxon>Pseudonocardiaceae</taxon>
        <taxon>Pseudonocardia</taxon>
    </lineage>
</organism>